<organism evidence="2 3">
    <name type="scientific">Saccharospirillum salsuginis</name>
    <dbReference type="NCBI Taxonomy" id="418750"/>
    <lineage>
        <taxon>Bacteria</taxon>
        <taxon>Pseudomonadati</taxon>
        <taxon>Pseudomonadota</taxon>
        <taxon>Gammaproteobacteria</taxon>
        <taxon>Oceanospirillales</taxon>
        <taxon>Saccharospirillaceae</taxon>
        <taxon>Saccharospirillum</taxon>
    </lineage>
</organism>
<dbReference type="EMBL" id="BMXR01000015">
    <property type="protein sequence ID" value="GGX71764.1"/>
    <property type="molecule type" value="Genomic_DNA"/>
</dbReference>
<dbReference type="PROSITE" id="PS50943">
    <property type="entry name" value="HTH_CROC1"/>
    <property type="match status" value="1"/>
</dbReference>
<feature type="domain" description="HTH cro/C1-type" evidence="1">
    <location>
        <begin position="30"/>
        <end position="80"/>
    </location>
</feature>
<dbReference type="SUPFAM" id="SSF47413">
    <property type="entry name" value="lambda repressor-like DNA-binding domains"/>
    <property type="match status" value="1"/>
</dbReference>
<proteinExistence type="predicted"/>
<dbReference type="CDD" id="cd00093">
    <property type="entry name" value="HTH_XRE"/>
    <property type="match status" value="1"/>
</dbReference>
<dbReference type="AlphaFoldDB" id="A0A918KRF9"/>
<reference evidence="2" key="2">
    <citation type="submission" date="2020-09" db="EMBL/GenBank/DDBJ databases">
        <authorList>
            <person name="Sun Q."/>
            <person name="Kim S."/>
        </authorList>
    </citation>
    <scope>NUCLEOTIDE SEQUENCE</scope>
    <source>
        <strain evidence="2">KCTC 22169</strain>
    </source>
</reference>
<dbReference type="InterPro" id="IPR010982">
    <property type="entry name" value="Lambda_DNA-bd_dom_sf"/>
</dbReference>
<dbReference type="RefSeq" id="WP_229805476.1">
    <property type="nucleotide sequence ID" value="NZ_BMXR01000015.1"/>
</dbReference>
<dbReference type="GO" id="GO:0003677">
    <property type="term" value="F:DNA binding"/>
    <property type="evidence" value="ECO:0007669"/>
    <property type="project" value="InterPro"/>
</dbReference>
<dbReference type="Proteomes" id="UP000626148">
    <property type="component" value="Unassembled WGS sequence"/>
</dbReference>
<keyword evidence="3" id="KW-1185">Reference proteome</keyword>
<gene>
    <name evidence="2" type="ORF">GCM10007392_43910</name>
</gene>
<reference evidence="2" key="1">
    <citation type="journal article" date="2014" name="Int. J. Syst. Evol. Microbiol.">
        <title>Complete genome sequence of Corynebacterium casei LMG S-19264T (=DSM 44701T), isolated from a smear-ripened cheese.</title>
        <authorList>
            <consortium name="US DOE Joint Genome Institute (JGI-PGF)"/>
            <person name="Walter F."/>
            <person name="Albersmeier A."/>
            <person name="Kalinowski J."/>
            <person name="Ruckert C."/>
        </authorList>
    </citation>
    <scope>NUCLEOTIDE SEQUENCE</scope>
    <source>
        <strain evidence="2">KCTC 22169</strain>
    </source>
</reference>
<name>A0A918KRF9_9GAMM</name>
<dbReference type="Gene3D" id="1.10.260.40">
    <property type="entry name" value="lambda repressor-like DNA-binding domains"/>
    <property type="match status" value="1"/>
</dbReference>
<evidence type="ECO:0000313" key="2">
    <source>
        <dbReference type="EMBL" id="GGX71764.1"/>
    </source>
</evidence>
<dbReference type="InterPro" id="IPR001387">
    <property type="entry name" value="Cro/C1-type_HTH"/>
</dbReference>
<accession>A0A918KRF9</accession>
<dbReference type="Pfam" id="PF01381">
    <property type="entry name" value="HTH_3"/>
    <property type="match status" value="1"/>
</dbReference>
<dbReference type="SMART" id="SM00530">
    <property type="entry name" value="HTH_XRE"/>
    <property type="match status" value="1"/>
</dbReference>
<evidence type="ECO:0000313" key="3">
    <source>
        <dbReference type="Proteomes" id="UP000626148"/>
    </source>
</evidence>
<comment type="caution">
    <text evidence="2">The sequence shown here is derived from an EMBL/GenBank/DDBJ whole genome shotgun (WGS) entry which is preliminary data.</text>
</comment>
<evidence type="ECO:0000259" key="1">
    <source>
        <dbReference type="PROSITE" id="PS50943"/>
    </source>
</evidence>
<protein>
    <submittedName>
        <fullName evidence="2">XRE family transcriptional regulator</fullName>
    </submittedName>
</protein>
<sequence>MFSQQDEFQPADKRDIAQTFRERMALLISRHGFNLSQFSQAIGIDRSALSQFLMPEATRLPRAETLFNIAKFCGVSVDWLLGVVATEGERDDSIPSVETLRMSGDEAQRKLAQWHREALGYKIRYIPSTIPDLLRIPEVSEYEFKDHNLEIREAQDKQARELLDKTPFPETDIEVCMPLQTLEHLAKGEGIWSDLAAPIRRKQLEHMRALVEAFYPTYRLFLYDQHTAFSAPYTLFGPQRAIIYLGNMYLIVHSVEHIRAMTQHFDRLIKGAEVTPDRAAEQIEAYLRVME</sequence>